<dbReference type="RefSeq" id="XP_007375685.1">
    <property type="nucleotide sequence ID" value="XM_007375623.1"/>
</dbReference>
<dbReference type="InterPro" id="IPR019388">
    <property type="entry name" value="FIT"/>
</dbReference>
<feature type="transmembrane region" description="Helical" evidence="8">
    <location>
        <begin position="77"/>
        <end position="99"/>
    </location>
</feature>
<dbReference type="GeneID" id="18873912"/>
<evidence type="ECO:0000256" key="3">
    <source>
        <dbReference type="ARBA" id="ARBA00022801"/>
    </source>
</evidence>
<dbReference type="HOGENOM" id="CLU_1049825_0_0_1"/>
<feature type="transmembrane region" description="Helical" evidence="8">
    <location>
        <begin position="46"/>
        <end position="65"/>
    </location>
</feature>
<evidence type="ECO:0000313" key="10">
    <source>
        <dbReference type="Proteomes" id="UP000000709"/>
    </source>
</evidence>
<comment type="subcellular location">
    <subcellularLocation>
        <location evidence="1">Endoplasmic reticulum membrane</location>
        <topology evidence="1">Multi-pass membrane protein</topology>
    </subcellularLocation>
</comment>
<keyword evidence="6" id="KW-0443">Lipid metabolism</keyword>
<evidence type="ECO:0000256" key="4">
    <source>
        <dbReference type="ARBA" id="ARBA00022824"/>
    </source>
</evidence>
<dbReference type="InParanoid" id="G3AMZ5"/>
<keyword evidence="2 8" id="KW-0812">Transmembrane</keyword>
<dbReference type="PANTHER" id="PTHR23129:SF0">
    <property type="entry name" value="ACYL-COENZYME A DIPHOSPHATASE FITM2"/>
    <property type="match status" value="1"/>
</dbReference>
<name>G3AMZ5_SPAPN</name>
<evidence type="ECO:0000256" key="8">
    <source>
        <dbReference type="SAM" id="Phobius"/>
    </source>
</evidence>
<dbReference type="AlphaFoldDB" id="G3AMZ5"/>
<dbReference type="GO" id="GO:0019915">
    <property type="term" value="P:lipid storage"/>
    <property type="evidence" value="ECO:0007669"/>
    <property type="project" value="InterPro"/>
</dbReference>
<keyword evidence="5 8" id="KW-1133">Transmembrane helix</keyword>
<evidence type="ECO:0000256" key="7">
    <source>
        <dbReference type="ARBA" id="ARBA00023136"/>
    </source>
</evidence>
<evidence type="ECO:0000256" key="5">
    <source>
        <dbReference type="ARBA" id="ARBA00022989"/>
    </source>
</evidence>
<dbReference type="OMA" id="FFHTIPE"/>
<dbReference type="Pfam" id="PF10261">
    <property type="entry name" value="FIT"/>
    <property type="match status" value="1"/>
</dbReference>
<evidence type="ECO:0000256" key="2">
    <source>
        <dbReference type="ARBA" id="ARBA00022692"/>
    </source>
</evidence>
<proteinExistence type="predicted"/>
<feature type="transmembrane region" description="Helical" evidence="8">
    <location>
        <begin position="7"/>
        <end position="26"/>
    </location>
</feature>
<evidence type="ECO:0008006" key="11">
    <source>
        <dbReference type="Google" id="ProtNLM"/>
    </source>
</evidence>
<evidence type="ECO:0000313" key="9">
    <source>
        <dbReference type="EMBL" id="EGW32409.1"/>
    </source>
</evidence>
<dbReference type="GO" id="GO:0008654">
    <property type="term" value="P:phospholipid biosynthetic process"/>
    <property type="evidence" value="ECO:0007669"/>
    <property type="project" value="TreeGrafter"/>
</dbReference>
<dbReference type="Proteomes" id="UP000000709">
    <property type="component" value="Unassembled WGS sequence"/>
</dbReference>
<protein>
    <recommendedName>
        <fullName evidence="11">FIT family protein scs3</fullName>
    </recommendedName>
</protein>
<keyword evidence="3" id="KW-0378">Hydrolase</keyword>
<dbReference type="KEGG" id="spaa:SPAPADRAFT_61474"/>
<feature type="transmembrane region" description="Helical" evidence="8">
    <location>
        <begin position="229"/>
        <end position="246"/>
    </location>
</feature>
<dbReference type="GO" id="GO:0010945">
    <property type="term" value="F:coenzyme A diphosphatase activity"/>
    <property type="evidence" value="ECO:0007669"/>
    <property type="project" value="InterPro"/>
</dbReference>
<dbReference type="GO" id="GO:0005789">
    <property type="term" value="C:endoplasmic reticulum membrane"/>
    <property type="evidence" value="ECO:0007669"/>
    <property type="project" value="UniProtKB-SubCell"/>
</dbReference>
<dbReference type="EMBL" id="GL996502">
    <property type="protein sequence ID" value="EGW32409.1"/>
    <property type="molecule type" value="Genomic_DNA"/>
</dbReference>
<keyword evidence="4" id="KW-0256">Endoplasmic reticulum</keyword>
<dbReference type="GO" id="GO:0034389">
    <property type="term" value="P:lipid droplet organization"/>
    <property type="evidence" value="ECO:0007669"/>
    <property type="project" value="TreeGrafter"/>
</dbReference>
<reference evidence="9 10" key="1">
    <citation type="journal article" date="2011" name="Proc. Natl. Acad. Sci. U.S.A.">
        <title>Comparative genomics of xylose-fermenting fungi for enhanced biofuel production.</title>
        <authorList>
            <person name="Wohlbach D.J."/>
            <person name="Kuo A."/>
            <person name="Sato T.K."/>
            <person name="Potts K.M."/>
            <person name="Salamov A.A."/>
            <person name="LaButti K.M."/>
            <person name="Sun H."/>
            <person name="Clum A."/>
            <person name="Pangilinan J.L."/>
            <person name="Lindquist E.A."/>
            <person name="Lucas S."/>
            <person name="Lapidus A."/>
            <person name="Jin M."/>
            <person name="Gunawan C."/>
            <person name="Balan V."/>
            <person name="Dale B.E."/>
            <person name="Jeffries T.W."/>
            <person name="Zinkel R."/>
            <person name="Barry K.W."/>
            <person name="Grigoriev I.V."/>
            <person name="Gasch A.P."/>
        </authorList>
    </citation>
    <scope>NUCLEOTIDE SEQUENCE [LARGE SCALE GENOMIC DNA]</scope>
    <source>
        <strain evidence="10">NRRL Y-27907 / 11-Y1</strain>
    </source>
</reference>
<gene>
    <name evidence="9" type="ORF">SPAPADRAFT_61474</name>
</gene>
<sequence length="249" mass="28747">MANLWSYVFWTYPIVFVCSIPLTLVLKQYNGIAAKWIFVRFLEQFAVRNLGYTWFTLLFWSNLLLYRTSAGIERKILIRFAKVYLINTVVIVFLMEWFFGSPIFERISVFSGAHCTIDSIYREYACEGAGGEWMGGFDSSSHYLFLISSSLLIWYELINHLSFPYSVSSPYNFLPSIDIERGYPNERQDVAGGTSYTRTIIIVSSSVFISLWFCSYLITSIFFHTIPEKIVGLFCGLFVPTLLPILDKI</sequence>
<dbReference type="eggNOG" id="KOG3750">
    <property type="taxonomic scope" value="Eukaryota"/>
</dbReference>
<dbReference type="OrthoDB" id="5579088at2759"/>
<evidence type="ECO:0000256" key="1">
    <source>
        <dbReference type="ARBA" id="ARBA00004477"/>
    </source>
</evidence>
<dbReference type="PANTHER" id="PTHR23129">
    <property type="entry name" value="ACYL-COENZYME A DIPHOSPHATASE FITM2"/>
    <property type="match status" value="1"/>
</dbReference>
<keyword evidence="10" id="KW-1185">Reference proteome</keyword>
<evidence type="ECO:0000256" key="6">
    <source>
        <dbReference type="ARBA" id="ARBA00023098"/>
    </source>
</evidence>
<keyword evidence="7 8" id="KW-0472">Membrane</keyword>
<organism evidence="10">
    <name type="scientific">Spathaspora passalidarum (strain NRRL Y-27907 / 11-Y1)</name>
    <dbReference type="NCBI Taxonomy" id="619300"/>
    <lineage>
        <taxon>Eukaryota</taxon>
        <taxon>Fungi</taxon>
        <taxon>Dikarya</taxon>
        <taxon>Ascomycota</taxon>
        <taxon>Saccharomycotina</taxon>
        <taxon>Pichiomycetes</taxon>
        <taxon>Debaryomycetaceae</taxon>
        <taxon>Spathaspora</taxon>
    </lineage>
</organism>
<feature type="transmembrane region" description="Helical" evidence="8">
    <location>
        <begin position="200"/>
        <end position="223"/>
    </location>
</feature>
<accession>G3AMZ5</accession>